<comment type="caution">
    <text evidence="3">The sequence shown here is derived from an EMBL/GenBank/DDBJ whole genome shotgun (WGS) entry which is preliminary data.</text>
</comment>
<evidence type="ECO:0000313" key="4">
    <source>
        <dbReference type="Proteomes" id="UP000019205"/>
    </source>
</evidence>
<dbReference type="GO" id="GO:0006281">
    <property type="term" value="P:DNA repair"/>
    <property type="evidence" value="ECO:0007669"/>
    <property type="project" value="TreeGrafter"/>
</dbReference>
<sequence length="315" mass="34878">MHQDPGNTLENNSHLQNNIHSLHNSHNLYSPHNLHAPRDPSASDAAHGPRKAVHHLTAGLAAKEIPESLHSIINRRDTWLGYSDFAGAPLIDSPQNKQYSDGAANGDLHHHQRIPTGFGALDARLCEQGWPLGTCIEVMSDASGMGAMGLFLPAMENLSQQERWQAFIAPPYTPYAPLLAARGVDTQKVLLVHPREREELLWSTEQALRSGTCSVVFSWLGSGEYRYAELRRLQLAAARGNTLAVLFRSQDAAHQHAPAALRLQMNAYRQVHILKQRSGIQGIDVYLPPEDDVPHQPQLWELPKDEITPTSRAAS</sequence>
<feature type="compositionally biased region" description="Low complexity" evidence="2">
    <location>
        <begin position="23"/>
        <end position="34"/>
    </location>
</feature>
<feature type="region of interest" description="Disordered" evidence="2">
    <location>
        <begin position="23"/>
        <end position="54"/>
    </location>
</feature>
<dbReference type="GO" id="GO:0051301">
    <property type="term" value="P:cell division"/>
    <property type="evidence" value="ECO:0007669"/>
    <property type="project" value="UniProtKB-KW"/>
</dbReference>
<dbReference type="eggNOG" id="COG4544">
    <property type="taxonomic scope" value="Bacteria"/>
</dbReference>
<dbReference type="PANTHER" id="PTHR35369">
    <property type="entry name" value="BLR3025 PROTEIN-RELATED"/>
    <property type="match status" value="1"/>
</dbReference>
<reference evidence="3 4" key="2">
    <citation type="journal article" date="2009" name="PLoS ONE">
        <title>The photosynthetic apparatus and its regulation in the aerobic gammaproteobacterium Congregibacter litoralis gen. nov., sp. nov.</title>
        <authorList>
            <person name="Spring S."/>
            <person name="Lunsdorf H."/>
            <person name="Fuchs B.M."/>
            <person name="Tindall B.J."/>
        </authorList>
    </citation>
    <scope>NUCLEOTIDE SEQUENCE [LARGE SCALE GENOMIC DNA]</scope>
    <source>
        <strain evidence="3">KT71</strain>
    </source>
</reference>
<dbReference type="InterPro" id="IPR050356">
    <property type="entry name" value="SulA_CellDiv_inhibitor"/>
</dbReference>
<dbReference type="InterPro" id="IPR027417">
    <property type="entry name" value="P-loop_NTPase"/>
</dbReference>
<evidence type="ECO:0000313" key="3">
    <source>
        <dbReference type="EMBL" id="EAQ97363.1"/>
    </source>
</evidence>
<dbReference type="Pfam" id="PF03846">
    <property type="entry name" value="SulA"/>
    <property type="match status" value="1"/>
</dbReference>
<dbReference type="OrthoDB" id="9811176at2"/>
<dbReference type="SUPFAM" id="SSF52540">
    <property type="entry name" value="P-loop containing nucleoside triphosphate hydrolases"/>
    <property type="match status" value="1"/>
</dbReference>
<keyword evidence="1" id="KW-0227">DNA damage</keyword>
<name>A4AA46_9GAMM</name>
<dbReference type="InterPro" id="IPR004596">
    <property type="entry name" value="Cell_div_suppressor_SulA"/>
</dbReference>
<dbReference type="STRING" id="314285.KT71_08284"/>
<proteinExistence type="predicted"/>
<dbReference type="InterPro" id="IPR047610">
    <property type="entry name" value="ImuA_translesion"/>
</dbReference>
<evidence type="ECO:0000256" key="1">
    <source>
        <dbReference type="ARBA" id="ARBA00022763"/>
    </source>
</evidence>
<organism evidence="3 4">
    <name type="scientific">Congregibacter litoralis KT71</name>
    <dbReference type="NCBI Taxonomy" id="314285"/>
    <lineage>
        <taxon>Bacteria</taxon>
        <taxon>Pseudomonadati</taxon>
        <taxon>Pseudomonadota</taxon>
        <taxon>Gammaproteobacteria</taxon>
        <taxon>Cellvibrionales</taxon>
        <taxon>Halieaceae</taxon>
        <taxon>Congregibacter</taxon>
    </lineage>
</organism>
<dbReference type="NCBIfam" id="NF033429">
    <property type="entry name" value="ImuA_translesion"/>
    <property type="match status" value="1"/>
</dbReference>
<dbReference type="EMBL" id="AAOA02000004">
    <property type="protein sequence ID" value="EAQ97363.1"/>
    <property type="molecule type" value="Genomic_DNA"/>
</dbReference>
<dbReference type="RefSeq" id="WP_008294086.1">
    <property type="nucleotide sequence ID" value="NZ_CM002299.1"/>
</dbReference>
<dbReference type="Proteomes" id="UP000019205">
    <property type="component" value="Chromosome"/>
</dbReference>
<evidence type="ECO:0000256" key="2">
    <source>
        <dbReference type="SAM" id="MobiDB-lite"/>
    </source>
</evidence>
<dbReference type="AlphaFoldDB" id="A4AA46"/>
<dbReference type="HOGENOM" id="CLU_1064784_0_0_6"/>
<dbReference type="GO" id="GO:0009432">
    <property type="term" value="P:SOS response"/>
    <property type="evidence" value="ECO:0007669"/>
    <property type="project" value="InterPro"/>
</dbReference>
<dbReference type="GO" id="GO:0051782">
    <property type="term" value="P:negative regulation of cell division"/>
    <property type="evidence" value="ECO:0007669"/>
    <property type="project" value="InterPro"/>
</dbReference>
<protein>
    <submittedName>
        <fullName evidence="3">SOS cell division inhibitor SulA</fullName>
    </submittedName>
</protein>
<keyword evidence="4" id="KW-1185">Reference proteome</keyword>
<gene>
    <name evidence="3" type="ORF">KT71_08284</name>
</gene>
<keyword evidence="3" id="KW-0132">Cell division</keyword>
<dbReference type="Gene3D" id="3.40.50.300">
    <property type="entry name" value="P-loop containing nucleotide triphosphate hydrolases"/>
    <property type="match status" value="1"/>
</dbReference>
<reference evidence="3 4" key="1">
    <citation type="journal article" date="2007" name="Proc. Natl. Acad. Sci. U.S.A.">
        <title>Characterization of a marine gammaproteobacterium capable of aerobic anoxygenic photosynthesis.</title>
        <authorList>
            <person name="Fuchs B.M."/>
            <person name="Spring S."/>
            <person name="Teeling H."/>
            <person name="Quast C."/>
            <person name="Wulf J."/>
            <person name="Schattenhofer M."/>
            <person name="Yan S."/>
            <person name="Ferriera S."/>
            <person name="Johnson J."/>
            <person name="Glockner F.O."/>
            <person name="Amann R."/>
        </authorList>
    </citation>
    <scope>NUCLEOTIDE SEQUENCE [LARGE SCALE GENOMIC DNA]</scope>
    <source>
        <strain evidence="3">KT71</strain>
    </source>
</reference>
<accession>A4AA46</accession>
<dbReference type="PANTHER" id="PTHR35369:SF3">
    <property type="entry name" value="TRANSLESION DNA SYNTHESIS-ASSOCIATED PROTEIN IMUA"/>
    <property type="match status" value="1"/>
</dbReference>
<keyword evidence="3" id="KW-0131">Cell cycle</keyword>